<dbReference type="InterPro" id="IPR028082">
    <property type="entry name" value="Peripla_BP_I"/>
</dbReference>
<gene>
    <name evidence="4" type="ORF">SAMN05877838_3932</name>
</gene>
<accession>A0A286IFX6</accession>
<evidence type="ECO:0000259" key="3">
    <source>
        <dbReference type="Pfam" id="PF13458"/>
    </source>
</evidence>
<reference evidence="5" key="1">
    <citation type="submission" date="2017-08" db="EMBL/GenBank/DDBJ databases">
        <authorList>
            <person name="Varghese N."/>
            <person name="Submissions S."/>
        </authorList>
    </citation>
    <scope>NUCLEOTIDE SEQUENCE [LARGE SCALE GENOMIC DNA]</scope>
    <source>
        <strain evidence="5">KCTC 23107</strain>
    </source>
</reference>
<dbReference type="EMBL" id="OCPC01000007">
    <property type="protein sequence ID" value="SOE18982.1"/>
    <property type="molecule type" value="Genomic_DNA"/>
</dbReference>
<dbReference type="SUPFAM" id="SSF53822">
    <property type="entry name" value="Periplasmic binding protein-like I"/>
    <property type="match status" value="1"/>
</dbReference>
<dbReference type="Pfam" id="PF13458">
    <property type="entry name" value="Peripla_BP_6"/>
    <property type="match status" value="1"/>
</dbReference>
<evidence type="ECO:0000256" key="1">
    <source>
        <dbReference type="ARBA" id="ARBA00010062"/>
    </source>
</evidence>
<dbReference type="Gene3D" id="3.40.50.2300">
    <property type="match status" value="2"/>
</dbReference>
<evidence type="ECO:0000313" key="4">
    <source>
        <dbReference type="EMBL" id="SOE18982.1"/>
    </source>
</evidence>
<keyword evidence="5" id="KW-1185">Reference proteome</keyword>
<keyword evidence="2" id="KW-0732">Signal</keyword>
<organism evidence="4 5">
    <name type="scientific">Hoeflea halophila</name>
    <dbReference type="NCBI Taxonomy" id="714899"/>
    <lineage>
        <taxon>Bacteria</taxon>
        <taxon>Pseudomonadati</taxon>
        <taxon>Pseudomonadota</taxon>
        <taxon>Alphaproteobacteria</taxon>
        <taxon>Hyphomicrobiales</taxon>
        <taxon>Rhizobiaceae</taxon>
        <taxon>Hoeflea</taxon>
    </lineage>
</organism>
<dbReference type="Proteomes" id="UP000219465">
    <property type="component" value="Unassembled WGS sequence"/>
</dbReference>
<evidence type="ECO:0000313" key="5">
    <source>
        <dbReference type="Proteomes" id="UP000219465"/>
    </source>
</evidence>
<dbReference type="AlphaFoldDB" id="A0A286IFX6"/>
<sequence>MEFSRAAVAFPAELDDLRDWASISSVGFYRVALLIPMCGSAGIWAPSCISSAQLAVEEINRGNGIGGRQVQLIMIDSALEAAVPVEEIVNDLIETDAIDAIVGMHISAIRQRLSKVVRQRVPYVYTPLYEGGENTPGIFAIGETPQEQLGPAMEILQLQFRPKRWALIGNDYVWPHTSHSYAKFKLKELCAGLCYERYLPFGVRNMSHYVEEIAMSGAEALLISLVGQDAVTFNRAFGAAGLDGRMIRLSCCIEENGLLACGDRNLKRFFSSASYFGSLGTDGNCAFKESYYGLHGDKAPVLNAIGQSTYEGMHYLAALMDGKAGDWRDHNAFSWSAFRYRSVKKAFSPRQAVDRAPIYLARADGIMFEVIKQI</sequence>
<dbReference type="CDD" id="cd06358">
    <property type="entry name" value="PBP1_NHase"/>
    <property type="match status" value="1"/>
</dbReference>
<dbReference type="RefSeq" id="WP_097109453.1">
    <property type="nucleotide sequence ID" value="NZ_OCPC01000007.1"/>
</dbReference>
<proteinExistence type="inferred from homology"/>
<dbReference type="PANTHER" id="PTHR47628">
    <property type="match status" value="1"/>
</dbReference>
<evidence type="ECO:0000256" key="2">
    <source>
        <dbReference type="ARBA" id="ARBA00022729"/>
    </source>
</evidence>
<feature type="domain" description="Leucine-binding protein" evidence="3">
    <location>
        <begin position="30"/>
        <end position="332"/>
    </location>
</feature>
<protein>
    <submittedName>
        <fullName evidence="4">Amino acid/amide ABC transporter substrate-binding protein (HAAT family)</fullName>
    </submittedName>
</protein>
<dbReference type="OrthoDB" id="9802022at2"/>
<comment type="similarity">
    <text evidence="1">Belongs to the leucine-binding protein family.</text>
</comment>
<dbReference type="PANTHER" id="PTHR47628:SF1">
    <property type="entry name" value="ALIPHATIC AMIDASE EXPRESSION-REGULATING PROTEIN"/>
    <property type="match status" value="1"/>
</dbReference>
<name>A0A286IFX6_9HYPH</name>
<dbReference type="InterPro" id="IPR028081">
    <property type="entry name" value="Leu-bd"/>
</dbReference>